<protein>
    <submittedName>
        <fullName evidence="3">Uncharacterized protein</fullName>
    </submittedName>
</protein>
<keyword evidence="2" id="KW-0472">Membrane</keyword>
<accession>A0A8J4DWT0</accession>
<keyword evidence="2" id="KW-0812">Transmembrane</keyword>
<dbReference type="EMBL" id="BOPG01000009">
    <property type="protein sequence ID" value="GIJ53815.1"/>
    <property type="molecule type" value="Genomic_DNA"/>
</dbReference>
<evidence type="ECO:0000256" key="2">
    <source>
        <dbReference type="SAM" id="Phobius"/>
    </source>
</evidence>
<comment type="caution">
    <text evidence="3">The sequence shown here is derived from an EMBL/GenBank/DDBJ whole genome shotgun (WGS) entry which is preliminary data.</text>
</comment>
<keyword evidence="2" id="KW-1133">Transmembrane helix</keyword>
<feature type="region of interest" description="Disordered" evidence="1">
    <location>
        <begin position="82"/>
        <end position="114"/>
    </location>
</feature>
<sequence>MAIVVGVSGALFPPGTARRTKRAVLLTVAVLLLATVICGGGAVLAANLLGLTGCEPRPPYVSAVQEDVRRVGSLIPALGNGNPSGAASGSASASASGSPSASGAPGDGSASPSAGPSGVVAVHYHFRDSVPHTCPQIATLGTVYEGFAQLTPERAEALRGLRWTPADAPDVPDDLQQFAPANAAWQRSADLDTATGAKVWYDQASRTAFFSYYATD</sequence>
<keyword evidence="4" id="KW-1185">Reference proteome</keyword>
<evidence type="ECO:0000313" key="3">
    <source>
        <dbReference type="EMBL" id="GIJ53815.1"/>
    </source>
</evidence>
<organism evidence="3 4">
    <name type="scientific">Virgisporangium aurantiacum</name>
    <dbReference type="NCBI Taxonomy" id="175570"/>
    <lineage>
        <taxon>Bacteria</taxon>
        <taxon>Bacillati</taxon>
        <taxon>Actinomycetota</taxon>
        <taxon>Actinomycetes</taxon>
        <taxon>Micromonosporales</taxon>
        <taxon>Micromonosporaceae</taxon>
        <taxon>Virgisporangium</taxon>
    </lineage>
</organism>
<evidence type="ECO:0000256" key="1">
    <source>
        <dbReference type="SAM" id="MobiDB-lite"/>
    </source>
</evidence>
<feature type="transmembrane region" description="Helical" evidence="2">
    <location>
        <begin position="27"/>
        <end position="49"/>
    </location>
</feature>
<dbReference type="Proteomes" id="UP000612585">
    <property type="component" value="Unassembled WGS sequence"/>
</dbReference>
<name>A0A8J4DWT0_9ACTN</name>
<proteinExistence type="predicted"/>
<reference evidence="3" key="1">
    <citation type="submission" date="2021-01" db="EMBL/GenBank/DDBJ databases">
        <title>Whole genome shotgun sequence of Virgisporangium aurantiacum NBRC 16421.</title>
        <authorList>
            <person name="Komaki H."/>
            <person name="Tamura T."/>
        </authorList>
    </citation>
    <scope>NUCLEOTIDE SEQUENCE</scope>
    <source>
        <strain evidence="3">NBRC 16421</strain>
    </source>
</reference>
<gene>
    <name evidence="3" type="ORF">Vau01_013310</name>
</gene>
<dbReference type="AlphaFoldDB" id="A0A8J4DWT0"/>
<evidence type="ECO:0000313" key="4">
    <source>
        <dbReference type="Proteomes" id="UP000612585"/>
    </source>
</evidence>